<dbReference type="EMBL" id="JACHFD010000008">
    <property type="protein sequence ID" value="MBB5351638.1"/>
    <property type="molecule type" value="Genomic_DNA"/>
</dbReference>
<dbReference type="CDD" id="cd02440">
    <property type="entry name" value="AdoMet_MTases"/>
    <property type="match status" value="1"/>
</dbReference>
<keyword evidence="1" id="KW-0808">Transferase</keyword>
<gene>
    <name evidence="1" type="ORF">HNR46_001877</name>
</gene>
<dbReference type="Proteomes" id="UP000557717">
    <property type="component" value="Unassembled WGS sequence"/>
</dbReference>
<organism evidence="1 2">
    <name type="scientific">Haloferula luteola</name>
    <dbReference type="NCBI Taxonomy" id="595692"/>
    <lineage>
        <taxon>Bacteria</taxon>
        <taxon>Pseudomonadati</taxon>
        <taxon>Verrucomicrobiota</taxon>
        <taxon>Verrucomicrobiia</taxon>
        <taxon>Verrucomicrobiales</taxon>
        <taxon>Verrucomicrobiaceae</taxon>
        <taxon>Haloferula</taxon>
    </lineage>
</organism>
<dbReference type="AlphaFoldDB" id="A0A840VAD0"/>
<keyword evidence="1" id="KW-0489">Methyltransferase</keyword>
<accession>A0A840VAD0</accession>
<dbReference type="Pfam" id="PF13489">
    <property type="entry name" value="Methyltransf_23"/>
    <property type="match status" value="1"/>
</dbReference>
<reference evidence="1 2" key="1">
    <citation type="submission" date="2020-08" db="EMBL/GenBank/DDBJ databases">
        <title>Genomic Encyclopedia of Type Strains, Phase IV (KMG-IV): sequencing the most valuable type-strain genomes for metagenomic binning, comparative biology and taxonomic classification.</title>
        <authorList>
            <person name="Goeker M."/>
        </authorList>
    </citation>
    <scope>NUCLEOTIDE SEQUENCE [LARGE SCALE GENOMIC DNA]</scope>
    <source>
        <strain evidence="1 2">YC6886</strain>
    </source>
</reference>
<sequence length="247" mass="28067">MENPYESEKLLSEYLLFHYGSPEEILPPSAPAGMREALDFPTRTCSRFSPGGMRGLDLGCAVGRSTYEMSRTCEHVLGIDYSHAFIRAAETLRTSPVPYRRHDEAHRSTPLEAQLPDGVHPQKVQFRQGDAMNLPADLGTFDRLHAANLLCRLPNPEHLLQRLPSLMNPGGELILATPCTWLGEFTPMAHWPKGPTLDWLRDHLTADFHLVDVSEEPFLIRETSRKFQWTSSQVTLWRRHETDQPLS</sequence>
<evidence type="ECO:0000313" key="2">
    <source>
        <dbReference type="Proteomes" id="UP000557717"/>
    </source>
</evidence>
<dbReference type="Gene3D" id="3.40.50.150">
    <property type="entry name" value="Vaccinia Virus protein VP39"/>
    <property type="match status" value="1"/>
</dbReference>
<evidence type="ECO:0000313" key="1">
    <source>
        <dbReference type="EMBL" id="MBB5351638.1"/>
    </source>
</evidence>
<dbReference type="InterPro" id="IPR029063">
    <property type="entry name" value="SAM-dependent_MTases_sf"/>
</dbReference>
<keyword evidence="2" id="KW-1185">Reference proteome</keyword>
<dbReference type="RefSeq" id="WP_184017985.1">
    <property type="nucleotide sequence ID" value="NZ_JACHFD010000008.1"/>
</dbReference>
<name>A0A840VAD0_9BACT</name>
<protein>
    <submittedName>
        <fullName evidence="1">Putative 4-mercaptohistidine N1-methyltransferase</fullName>
    </submittedName>
</protein>
<dbReference type="PANTHER" id="PTHR45445:SF2">
    <property type="entry name" value="METHYLTRANSFERASE TYPE 11 DOMAIN-CONTAINING PROTEIN"/>
    <property type="match status" value="1"/>
</dbReference>
<comment type="caution">
    <text evidence="1">The sequence shown here is derived from an EMBL/GenBank/DDBJ whole genome shotgun (WGS) entry which is preliminary data.</text>
</comment>
<dbReference type="SUPFAM" id="SSF53335">
    <property type="entry name" value="S-adenosyl-L-methionine-dependent methyltransferases"/>
    <property type="match status" value="1"/>
</dbReference>
<dbReference type="PANTHER" id="PTHR45445">
    <property type="match status" value="1"/>
</dbReference>
<dbReference type="GO" id="GO:0008168">
    <property type="term" value="F:methyltransferase activity"/>
    <property type="evidence" value="ECO:0007669"/>
    <property type="project" value="UniProtKB-KW"/>
</dbReference>
<dbReference type="GO" id="GO:0032259">
    <property type="term" value="P:methylation"/>
    <property type="evidence" value="ECO:0007669"/>
    <property type="project" value="UniProtKB-KW"/>
</dbReference>
<proteinExistence type="predicted"/>